<evidence type="ECO:0000313" key="3">
    <source>
        <dbReference type="Proteomes" id="UP001607303"/>
    </source>
</evidence>
<feature type="chain" id="PRO_5044765552" evidence="1">
    <location>
        <begin position="26"/>
        <end position="145"/>
    </location>
</feature>
<comment type="caution">
    <text evidence="2">The sequence shown here is derived from an EMBL/GenBank/DDBJ whole genome shotgun (WGS) entry which is preliminary data.</text>
</comment>
<evidence type="ECO:0000313" key="2">
    <source>
        <dbReference type="EMBL" id="KAL2723040.1"/>
    </source>
</evidence>
<protein>
    <submittedName>
        <fullName evidence="2">Histidine-rich glycoprotein-like</fullName>
    </submittedName>
</protein>
<dbReference type="EMBL" id="JAYRBN010000115">
    <property type="protein sequence ID" value="KAL2723040.1"/>
    <property type="molecule type" value="Genomic_DNA"/>
</dbReference>
<name>A0ABD2AT12_VESMC</name>
<feature type="signal peptide" evidence="1">
    <location>
        <begin position="1"/>
        <end position="25"/>
    </location>
</feature>
<sequence length="145" mass="16487">MPFFSFFFLLCSIQLYIVAIAMSDAARLPRQLEYEHFPNFRAIYHGHGATSYQNVHVDNYGDVSLSSDYADGVSDLGLTEHHDTDIVPILEQANELGHVDESNAEVAIFDGILSPAYHSLETEDHSYYDEHYDSHYDDHIGGHYE</sequence>
<organism evidence="2 3">
    <name type="scientific">Vespula maculifrons</name>
    <name type="common">Eastern yellow jacket</name>
    <name type="synonym">Wasp</name>
    <dbReference type="NCBI Taxonomy" id="7453"/>
    <lineage>
        <taxon>Eukaryota</taxon>
        <taxon>Metazoa</taxon>
        <taxon>Ecdysozoa</taxon>
        <taxon>Arthropoda</taxon>
        <taxon>Hexapoda</taxon>
        <taxon>Insecta</taxon>
        <taxon>Pterygota</taxon>
        <taxon>Neoptera</taxon>
        <taxon>Endopterygota</taxon>
        <taxon>Hymenoptera</taxon>
        <taxon>Apocrita</taxon>
        <taxon>Aculeata</taxon>
        <taxon>Vespoidea</taxon>
        <taxon>Vespidae</taxon>
        <taxon>Vespinae</taxon>
        <taxon>Vespula</taxon>
    </lineage>
</organism>
<accession>A0ABD2AT12</accession>
<keyword evidence="3" id="KW-1185">Reference proteome</keyword>
<reference evidence="2 3" key="1">
    <citation type="journal article" date="2024" name="Ann. Entomol. Soc. Am.">
        <title>Genomic analyses of the southern and eastern yellowjacket wasps (Hymenoptera: Vespidae) reveal evolutionary signatures of social life.</title>
        <authorList>
            <person name="Catto M.A."/>
            <person name="Caine P.B."/>
            <person name="Orr S.E."/>
            <person name="Hunt B.G."/>
            <person name="Goodisman M.A.D."/>
        </authorList>
    </citation>
    <scope>NUCLEOTIDE SEQUENCE [LARGE SCALE GENOMIC DNA]</scope>
    <source>
        <strain evidence="2">232</strain>
        <tissue evidence="2">Head and thorax</tissue>
    </source>
</reference>
<gene>
    <name evidence="2" type="ORF">V1477_019631</name>
</gene>
<proteinExistence type="predicted"/>
<dbReference type="Proteomes" id="UP001607303">
    <property type="component" value="Unassembled WGS sequence"/>
</dbReference>
<evidence type="ECO:0000256" key="1">
    <source>
        <dbReference type="SAM" id="SignalP"/>
    </source>
</evidence>
<keyword evidence="1" id="KW-0732">Signal</keyword>
<dbReference type="AlphaFoldDB" id="A0ABD2AT12"/>